<dbReference type="Proteomes" id="UP001063166">
    <property type="component" value="Unassembled WGS sequence"/>
</dbReference>
<reference evidence="1" key="1">
    <citation type="submission" date="2022-07" db="EMBL/GenBank/DDBJ databases">
        <title>The genome of Lyophyllum shimeji provides insight into the initial evolution of ectomycorrhizal fungal genome.</title>
        <authorList>
            <person name="Kobayashi Y."/>
            <person name="Shibata T."/>
            <person name="Hirakawa H."/>
            <person name="Shigenobu S."/>
            <person name="Nishiyama T."/>
            <person name="Yamada A."/>
            <person name="Hasebe M."/>
            <person name="Kawaguchi M."/>
        </authorList>
    </citation>
    <scope>NUCLEOTIDE SEQUENCE</scope>
    <source>
        <strain evidence="1">AT787</strain>
    </source>
</reference>
<name>A0A9P3PV17_LYOSH</name>
<accession>A0A9P3PV17</accession>
<evidence type="ECO:0000313" key="1">
    <source>
        <dbReference type="EMBL" id="GLB42064.1"/>
    </source>
</evidence>
<sequence length="71" mass="8012">MRRLAGGNVSHFIEMHYSGPHLVPSWRQMTPEEVVATDALQSRSDDVWTKGTSSVTEVPIQSRVGFTLWIK</sequence>
<organism evidence="1 2">
    <name type="scientific">Lyophyllum shimeji</name>
    <name type="common">Hon-shimeji</name>
    <name type="synonym">Tricholoma shimeji</name>
    <dbReference type="NCBI Taxonomy" id="47721"/>
    <lineage>
        <taxon>Eukaryota</taxon>
        <taxon>Fungi</taxon>
        <taxon>Dikarya</taxon>
        <taxon>Basidiomycota</taxon>
        <taxon>Agaricomycotina</taxon>
        <taxon>Agaricomycetes</taxon>
        <taxon>Agaricomycetidae</taxon>
        <taxon>Agaricales</taxon>
        <taxon>Tricholomatineae</taxon>
        <taxon>Lyophyllaceae</taxon>
        <taxon>Lyophyllum</taxon>
    </lineage>
</organism>
<protein>
    <submittedName>
        <fullName evidence="1">Uncharacterized protein</fullName>
    </submittedName>
</protein>
<comment type="caution">
    <text evidence="1">The sequence shown here is derived from an EMBL/GenBank/DDBJ whole genome shotgun (WGS) entry which is preliminary data.</text>
</comment>
<dbReference type="EMBL" id="BRPK01000011">
    <property type="protein sequence ID" value="GLB42064.1"/>
    <property type="molecule type" value="Genomic_DNA"/>
</dbReference>
<gene>
    <name evidence="1" type="ORF">LshimejAT787_1100790</name>
</gene>
<proteinExistence type="predicted"/>
<dbReference type="AlphaFoldDB" id="A0A9P3PV17"/>
<evidence type="ECO:0000313" key="2">
    <source>
        <dbReference type="Proteomes" id="UP001063166"/>
    </source>
</evidence>
<keyword evidence="2" id="KW-1185">Reference proteome</keyword>